<reference evidence="2 3" key="1">
    <citation type="submission" date="2020-04" db="EMBL/GenBank/DDBJ databases">
        <title>Perkinsus chesapeaki whole genome sequence.</title>
        <authorList>
            <person name="Bogema D.R."/>
        </authorList>
    </citation>
    <scope>NUCLEOTIDE SEQUENCE [LARGE SCALE GENOMIC DNA]</scope>
    <source>
        <strain evidence="2">ATCC PRA-425</strain>
    </source>
</reference>
<feature type="region of interest" description="Disordered" evidence="1">
    <location>
        <begin position="404"/>
        <end position="434"/>
    </location>
</feature>
<dbReference type="AlphaFoldDB" id="A0A7J6L1W5"/>
<sequence>MSVLDVPQVVCWCKSLAPAIGSDMAKKVSEYVARKQLDGDHLAEVLRLPQDFISDAQIDGLTMIPANKVRKAWFKEASSRESCSAREHSPICDSPAKASETENLEPSYSLPSLSSTAPPGLSMEDACPSSSESLVSLTLVNHDTAENRVGLGSSSQVQPARRVLTDGTKSTDKLVPPPSRAPPLPVSRRASTICFERPALHREASAQSRLHFDSISSVSSHPSGEQNLTAMLWLQAVIDRLASKANLDRRSAYREIEDLLPEWMWTQLWGAVERTAPKRDPSTKCGSSDGERTIGRSSEIHSSLATTPDSLPVILDSEEHECLASSEDSEALVESHPPPSGGPMKRRKRLAPKAPSREVSKDALAGMEILRMAMAGIDMPSSRSLAHDAGLARQMMTAKRPLAAASRLKGARKSSPRAGGPRGRPSMIDTKSPPMCRPSIGGDKSPEQLAEWIRTLPSTQIPSPKLSELADTILCNGIDGSQMSSSAGLRDLGICNPLESRKLDRFWQNVLAETQAAKFARDNAVQIRTGGVQVAL</sequence>
<feature type="compositionally biased region" description="Low complexity" evidence="1">
    <location>
        <begin position="104"/>
        <end position="122"/>
    </location>
</feature>
<organism evidence="2 3">
    <name type="scientific">Perkinsus chesapeaki</name>
    <name type="common">Clam parasite</name>
    <name type="synonym">Perkinsus andrewsi</name>
    <dbReference type="NCBI Taxonomy" id="330153"/>
    <lineage>
        <taxon>Eukaryota</taxon>
        <taxon>Sar</taxon>
        <taxon>Alveolata</taxon>
        <taxon>Perkinsozoa</taxon>
        <taxon>Perkinsea</taxon>
        <taxon>Perkinsida</taxon>
        <taxon>Perkinsidae</taxon>
        <taxon>Perkinsus</taxon>
    </lineage>
</organism>
<feature type="compositionally biased region" description="Pro residues" evidence="1">
    <location>
        <begin position="175"/>
        <end position="185"/>
    </location>
</feature>
<proteinExistence type="predicted"/>
<feature type="region of interest" description="Disordered" evidence="1">
    <location>
        <begin position="276"/>
        <end position="307"/>
    </location>
</feature>
<dbReference type="EMBL" id="JAAPAO010000806">
    <property type="protein sequence ID" value="KAF4653585.1"/>
    <property type="molecule type" value="Genomic_DNA"/>
</dbReference>
<dbReference type="Proteomes" id="UP000591131">
    <property type="component" value="Unassembled WGS sequence"/>
</dbReference>
<gene>
    <name evidence="2" type="ORF">FOL47_010430</name>
</gene>
<evidence type="ECO:0000313" key="2">
    <source>
        <dbReference type="EMBL" id="KAF4653585.1"/>
    </source>
</evidence>
<name>A0A7J6L1W5_PERCH</name>
<feature type="region of interest" description="Disordered" evidence="1">
    <location>
        <begin position="84"/>
        <end position="128"/>
    </location>
</feature>
<comment type="caution">
    <text evidence="2">The sequence shown here is derived from an EMBL/GenBank/DDBJ whole genome shotgun (WGS) entry which is preliminary data.</text>
</comment>
<feature type="region of interest" description="Disordered" evidence="1">
    <location>
        <begin position="147"/>
        <end position="186"/>
    </location>
</feature>
<evidence type="ECO:0000313" key="3">
    <source>
        <dbReference type="Proteomes" id="UP000591131"/>
    </source>
</evidence>
<keyword evidence="3" id="KW-1185">Reference proteome</keyword>
<protein>
    <submittedName>
        <fullName evidence="2">Uncharacterized protein</fullName>
    </submittedName>
</protein>
<evidence type="ECO:0000256" key="1">
    <source>
        <dbReference type="SAM" id="MobiDB-lite"/>
    </source>
</evidence>
<dbReference type="OrthoDB" id="10389148at2759"/>
<feature type="region of interest" description="Disordered" evidence="1">
    <location>
        <begin position="324"/>
        <end position="359"/>
    </location>
</feature>
<accession>A0A7J6L1W5</accession>